<feature type="transmembrane region" description="Helical" evidence="7">
    <location>
        <begin position="63"/>
        <end position="82"/>
    </location>
</feature>
<feature type="transmembrane region" description="Helical" evidence="7">
    <location>
        <begin position="29"/>
        <end position="51"/>
    </location>
</feature>
<evidence type="ECO:0000256" key="1">
    <source>
        <dbReference type="ARBA" id="ARBA00004651"/>
    </source>
</evidence>
<comment type="subcellular location">
    <subcellularLocation>
        <location evidence="1">Cell membrane</location>
        <topology evidence="1">Multi-pass membrane protein</topology>
    </subcellularLocation>
</comment>
<dbReference type="PANTHER" id="PTHR34584">
    <property type="entry name" value="NA(+)/H(+) ANTIPORTER SUBUNIT E1"/>
    <property type="match status" value="1"/>
</dbReference>
<dbReference type="Pfam" id="PF01899">
    <property type="entry name" value="MNHE"/>
    <property type="match status" value="1"/>
</dbReference>
<reference evidence="8 9" key="1">
    <citation type="submission" date="2018-04" db="EMBL/GenBank/DDBJ databases">
        <title>Genomic Encyclopedia of Type Strains, Phase IV (KMG-IV): sequencing the most valuable type-strain genomes for metagenomic binning, comparative biology and taxonomic classification.</title>
        <authorList>
            <person name="Goeker M."/>
        </authorList>
    </citation>
    <scope>NUCLEOTIDE SEQUENCE [LARGE SCALE GENOMIC DNA]</scope>
    <source>
        <strain evidence="8 9">DSM 100231</strain>
    </source>
</reference>
<keyword evidence="3" id="KW-1003">Cell membrane</keyword>
<dbReference type="GO" id="GO:0008324">
    <property type="term" value="F:monoatomic cation transmembrane transporter activity"/>
    <property type="evidence" value="ECO:0007669"/>
    <property type="project" value="InterPro"/>
</dbReference>
<organism evidence="8 9">
    <name type="scientific">Pontibacter virosus</name>
    <dbReference type="NCBI Taxonomy" id="1765052"/>
    <lineage>
        <taxon>Bacteria</taxon>
        <taxon>Pseudomonadati</taxon>
        <taxon>Bacteroidota</taxon>
        <taxon>Cytophagia</taxon>
        <taxon>Cytophagales</taxon>
        <taxon>Hymenobacteraceae</taxon>
        <taxon>Pontibacter</taxon>
    </lineage>
</organism>
<name>A0A2U1AWV6_9BACT</name>
<sequence>MKTFIVHFLIAFLGSYVYFKYGDPLLPYNAVWAVMVSVFIMFLLWLTSPFYHRSYFHKLPRALSFVMFFLKELVVANLRVAYDILTPNYHMKPAVVAIPLSVTTDLEITLLANIITLTPGSLMIDISADRKFLYMHTLYVKDDDLELVKQHVKNGFERRLIQLTR</sequence>
<dbReference type="OrthoDB" id="9800498at2"/>
<comment type="similarity">
    <text evidence="2">Belongs to the CPA3 antiporters (TC 2.A.63) subunit E family.</text>
</comment>
<keyword evidence="6 7" id="KW-0472">Membrane</keyword>
<dbReference type="PIRSF" id="PIRSF019239">
    <property type="entry name" value="MrpE"/>
    <property type="match status" value="1"/>
</dbReference>
<accession>A0A2U1AWV6</accession>
<evidence type="ECO:0000256" key="4">
    <source>
        <dbReference type="ARBA" id="ARBA00022692"/>
    </source>
</evidence>
<protein>
    <submittedName>
        <fullName evidence="8">Multicomponent Na+:H+ antiporter subunit E</fullName>
    </submittedName>
</protein>
<keyword evidence="9" id="KW-1185">Reference proteome</keyword>
<dbReference type="AlphaFoldDB" id="A0A2U1AWV6"/>
<comment type="caution">
    <text evidence="8">The sequence shown here is derived from an EMBL/GenBank/DDBJ whole genome shotgun (WGS) entry which is preliminary data.</text>
</comment>
<dbReference type="RefSeq" id="WP_116543476.1">
    <property type="nucleotide sequence ID" value="NZ_QEKI01000006.1"/>
</dbReference>
<evidence type="ECO:0000256" key="3">
    <source>
        <dbReference type="ARBA" id="ARBA00022475"/>
    </source>
</evidence>
<evidence type="ECO:0000313" key="8">
    <source>
        <dbReference type="EMBL" id="PVY40737.1"/>
    </source>
</evidence>
<keyword evidence="4 7" id="KW-0812">Transmembrane</keyword>
<evidence type="ECO:0000256" key="2">
    <source>
        <dbReference type="ARBA" id="ARBA00006228"/>
    </source>
</evidence>
<dbReference type="PANTHER" id="PTHR34584:SF1">
    <property type="entry name" value="NA(+)_H(+) ANTIPORTER SUBUNIT E1"/>
    <property type="match status" value="1"/>
</dbReference>
<dbReference type="InterPro" id="IPR002758">
    <property type="entry name" value="Cation_antiport_E"/>
</dbReference>
<dbReference type="Proteomes" id="UP000245466">
    <property type="component" value="Unassembled WGS sequence"/>
</dbReference>
<evidence type="ECO:0000256" key="5">
    <source>
        <dbReference type="ARBA" id="ARBA00022989"/>
    </source>
</evidence>
<gene>
    <name evidence="8" type="ORF">C8E01_10678</name>
</gene>
<dbReference type="EMBL" id="QEKI01000006">
    <property type="protein sequence ID" value="PVY40737.1"/>
    <property type="molecule type" value="Genomic_DNA"/>
</dbReference>
<keyword evidence="5 7" id="KW-1133">Transmembrane helix</keyword>
<dbReference type="GO" id="GO:0005886">
    <property type="term" value="C:plasma membrane"/>
    <property type="evidence" value="ECO:0007669"/>
    <property type="project" value="UniProtKB-SubCell"/>
</dbReference>
<evidence type="ECO:0000313" key="9">
    <source>
        <dbReference type="Proteomes" id="UP000245466"/>
    </source>
</evidence>
<proteinExistence type="inferred from homology"/>
<evidence type="ECO:0000256" key="7">
    <source>
        <dbReference type="SAM" id="Phobius"/>
    </source>
</evidence>
<evidence type="ECO:0000256" key="6">
    <source>
        <dbReference type="ARBA" id="ARBA00023136"/>
    </source>
</evidence>